<sequence>MAPIDRTEHRQQRIRGAGIGSIQTSFDFNLGGLVPKVPKQASLPPQRSSRRTPIEGTPRAEHGSAKRHRSAKARNTPDQSLVTPQLGKRKRGSSAVQPVQQDEDEVDELSPEHGGEVQSVEKSRRAAVTVSPISEEYDNLPDELSLVDNVMSSAQRNGLDVGVDAPDTPVPVRKPRLAPRDAQQRPPDASTTVKQGVARSAAKAASTEPIPNTPVGNLVRQPRNSTLSATNGVQAMPSLIQDVDSDVDELSPQQPANGVVRRRLVASRSPPEDNGELDELSPMSVRANQPGSEPAPRQRHGPQPETEKKRKPPPSQRPPNARVRSRRIVDEEEEDIMQSSPAVSKAQIRPGRSSQTPEEDLGDDDIDELSPEGMKTKRGVPSQTSHRRAPRVAPSVKPTGGQDESDEEDAPDSSANHAPPVKPHGAAKKGQTHSHNDEPPKKRLKRGPTWAVEVMRLKGFGLKGYTVVDTTRKAAQEWITAHVRRMTEKISAVADKDKARAKAIHQERNLVVAYSEKLDDIFLDLQDANNSGLDNTGRLKQLRKQGKQLMGEYIQTQRERDQIALQNDEITETFSSKRRQAEARHHLSESLYNIQAAIKNGKDRAQAEGRENEGPEVPLSMLLDNVARDVGPGGLLANVSDLNGALERAADLLEGRI</sequence>
<organism evidence="2 3">
    <name type="scientific">Lophiostoma macrostomum CBS 122681</name>
    <dbReference type="NCBI Taxonomy" id="1314788"/>
    <lineage>
        <taxon>Eukaryota</taxon>
        <taxon>Fungi</taxon>
        <taxon>Dikarya</taxon>
        <taxon>Ascomycota</taxon>
        <taxon>Pezizomycotina</taxon>
        <taxon>Dothideomycetes</taxon>
        <taxon>Pleosporomycetidae</taxon>
        <taxon>Pleosporales</taxon>
        <taxon>Lophiostomataceae</taxon>
        <taxon>Lophiostoma</taxon>
    </lineage>
</organism>
<proteinExistence type="predicted"/>
<evidence type="ECO:0000313" key="2">
    <source>
        <dbReference type="EMBL" id="KAF2654333.1"/>
    </source>
</evidence>
<gene>
    <name evidence="2" type="ORF">K491DRAFT_779639</name>
</gene>
<dbReference type="OrthoDB" id="5377952at2759"/>
<keyword evidence="3" id="KW-1185">Reference proteome</keyword>
<feature type="region of interest" description="Disordered" evidence="1">
    <location>
        <begin position="156"/>
        <end position="447"/>
    </location>
</feature>
<evidence type="ECO:0000256" key="1">
    <source>
        <dbReference type="SAM" id="MobiDB-lite"/>
    </source>
</evidence>
<feature type="compositionally biased region" description="Polar residues" evidence="1">
    <location>
        <begin position="222"/>
        <end position="233"/>
    </location>
</feature>
<dbReference type="AlphaFoldDB" id="A0A6A6T5Z2"/>
<dbReference type="EMBL" id="MU004366">
    <property type="protein sequence ID" value="KAF2654333.1"/>
    <property type="molecule type" value="Genomic_DNA"/>
</dbReference>
<feature type="region of interest" description="Disordered" evidence="1">
    <location>
        <begin position="1"/>
        <end position="131"/>
    </location>
</feature>
<protein>
    <recommendedName>
        <fullName evidence="4">AT hook domain-containing protein</fullName>
    </recommendedName>
</protein>
<name>A0A6A6T5Z2_9PLEO</name>
<evidence type="ECO:0008006" key="4">
    <source>
        <dbReference type="Google" id="ProtNLM"/>
    </source>
</evidence>
<feature type="compositionally biased region" description="Basic and acidic residues" evidence="1">
    <location>
        <begin position="1"/>
        <end position="11"/>
    </location>
</feature>
<feature type="compositionally biased region" description="Acidic residues" evidence="1">
    <location>
        <begin position="357"/>
        <end position="370"/>
    </location>
</feature>
<accession>A0A6A6T5Z2</accession>
<feature type="compositionally biased region" description="Basic and acidic residues" evidence="1">
    <location>
        <begin position="110"/>
        <end position="124"/>
    </location>
</feature>
<evidence type="ECO:0000313" key="3">
    <source>
        <dbReference type="Proteomes" id="UP000799324"/>
    </source>
</evidence>
<dbReference type="Proteomes" id="UP000799324">
    <property type="component" value="Unassembled WGS sequence"/>
</dbReference>
<reference evidence="2" key="1">
    <citation type="journal article" date="2020" name="Stud. Mycol.">
        <title>101 Dothideomycetes genomes: a test case for predicting lifestyles and emergence of pathogens.</title>
        <authorList>
            <person name="Haridas S."/>
            <person name="Albert R."/>
            <person name="Binder M."/>
            <person name="Bloem J."/>
            <person name="Labutti K."/>
            <person name="Salamov A."/>
            <person name="Andreopoulos B."/>
            <person name="Baker S."/>
            <person name="Barry K."/>
            <person name="Bills G."/>
            <person name="Bluhm B."/>
            <person name="Cannon C."/>
            <person name="Castanera R."/>
            <person name="Culley D."/>
            <person name="Daum C."/>
            <person name="Ezra D."/>
            <person name="Gonzalez J."/>
            <person name="Henrissat B."/>
            <person name="Kuo A."/>
            <person name="Liang C."/>
            <person name="Lipzen A."/>
            <person name="Lutzoni F."/>
            <person name="Magnuson J."/>
            <person name="Mondo S."/>
            <person name="Nolan M."/>
            <person name="Ohm R."/>
            <person name="Pangilinan J."/>
            <person name="Park H.-J."/>
            <person name="Ramirez L."/>
            <person name="Alfaro M."/>
            <person name="Sun H."/>
            <person name="Tritt A."/>
            <person name="Yoshinaga Y."/>
            <person name="Zwiers L.-H."/>
            <person name="Turgeon B."/>
            <person name="Goodwin S."/>
            <person name="Spatafora J."/>
            <person name="Crous P."/>
            <person name="Grigoriev I."/>
        </authorList>
    </citation>
    <scope>NUCLEOTIDE SEQUENCE</scope>
    <source>
        <strain evidence="2">CBS 122681</strain>
    </source>
</reference>